<reference evidence="1" key="1">
    <citation type="journal article" date="2021" name="Microb. Physiol.">
        <title>Proteogenomic Insights into the Physiology of Marine, Sulfate-Reducing, Filamentous Desulfonema limicola and Desulfonema magnum.</title>
        <authorList>
            <person name="Schnaars V."/>
            <person name="Wohlbrand L."/>
            <person name="Scheve S."/>
            <person name="Hinrichs C."/>
            <person name="Reinhardt R."/>
            <person name="Rabus R."/>
        </authorList>
    </citation>
    <scope>NUCLEOTIDE SEQUENCE</scope>
    <source>
        <strain evidence="1">5ac10</strain>
    </source>
</reference>
<dbReference type="AlphaFoldDB" id="A0A975BDP2"/>
<organism evidence="1 2">
    <name type="scientific">Desulfonema limicola</name>
    <dbReference type="NCBI Taxonomy" id="45656"/>
    <lineage>
        <taxon>Bacteria</taxon>
        <taxon>Pseudomonadati</taxon>
        <taxon>Thermodesulfobacteriota</taxon>
        <taxon>Desulfobacteria</taxon>
        <taxon>Desulfobacterales</taxon>
        <taxon>Desulfococcaceae</taxon>
        <taxon>Desulfonema</taxon>
    </lineage>
</organism>
<evidence type="ECO:0000313" key="1">
    <source>
        <dbReference type="EMBL" id="QTA83536.1"/>
    </source>
</evidence>
<dbReference type="EMBL" id="CP061799">
    <property type="protein sequence ID" value="QTA83536.1"/>
    <property type="molecule type" value="Genomic_DNA"/>
</dbReference>
<dbReference type="KEGG" id="dli:dnl_59480"/>
<keyword evidence="2" id="KW-1185">Reference proteome</keyword>
<evidence type="ECO:0000313" key="2">
    <source>
        <dbReference type="Proteomes" id="UP000663720"/>
    </source>
</evidence>
<accession>A0A975BDP2</accession>
<name>A0A975BDP2_9BACT</name>
<dbReference type="Proteomes" id="UP000663720">
    <property type="component" value="Chromosome"/>
</dbReference>
<gene>
    <name evidence="1" type="ORF">dnl_59480</name>
</gene>
<protein>
    <submittedName>
        <fullName evidence="1">Uncharacterized protein</fullName>
    </submittedName>
</protein>
<sequence>MSEQFIGQQLMASISCYEDKKLYFWTREKKTAMQKWIIWPAWTLRFFQ</sequence>
<proteinExistence type="predicted"/>